<evidence type="ECO:0000313" key="3">
    <source>
        <dbReference type="Proteomes" id="UP001177744"/>
    </source>
</evidence>
<dbReference type="Gene3D" id="1.10.1170.10">
    <property type="entry name" value="Inhibitor Of Apoptosis Protein (2mihbC-IAP-1), Chain A"/>
    <property type="match status" value="1"/>
</dbReference>
<comment type="caution">
    <text evidence="2">The sequence shown here is derived from an EMBL/GenBank/DDBJ whole genome shotgun (WGS) entry which is preliminary data.</text>
</comment>
<feature type="region of interest" description="Disordered" evidence="1">
    <location>
        <begin position="92"/>
        <end position="127"/>
    </location>
</feature>
<dbReference type="Proteomes" id="UP001177744">
    <property type="component" value="Unassembled WGS sequence"/>
</dbReference>
<keyword evidence="3" id="KW-1185">Reference proteome</keyword>
<dbReference type="EMBL" id="JAULJE010000022">
    <property type="protein sequence ID" value="KAK1328782.1"/>
    <property type="molecule type" value="Genomic_DNA"/>
</dbReference>
<accession>A0AA40HDD7</accession>
<evidence type="ECO:0000256" key="1">
    <source>
        <dbReference type="SAM" id="MobiDB-lite"/>
    </source>
</evidence>
<reference evidence="2" key="1">
    <citation type="submission" date="2023-06" db="EMBL/GenBank/DDBJ databases">
        <title>Reference genome for the Northern bat (Eptesicus nilssonii), a most northern bat species.</title>
        <authorList>
            <person name="Laine V.N."/>
            <person name="Pulliainen A.T."/>
            <person name="Lilley T.M."/>
        </authorList>
    </citation>
    <scope>NUCLEOTIDE SEQUENCE</scope>
    <source>
        <strain evidence="2">BLF_Eptnil</strain>
        <tissue evidence="2">Kidney</tissue>
    </source>
</reference>
<name>A0AA40HDD7_CNENI</name>
<evidence type="ECO:0000313" key="2">
    <source>
        <dbReference type="EMBL" id="KAK1328782.1"/>
    </source>
</evidence>
<sequence>MENSVRDVNSGGRPPLDLHRGTSGSGWRWDGCPEVARSLAALPPGPPRLHIQELALLGGCACTPERVAAAGSIHGPTENQPAPAQGCCCSQELEGWAPDEGPSGDTGAPIGLGLPSRRDAVGRTRPR</sequence>
<gene>
    <name evidence="2" type="ORF">QTO34_010939</name>
</gene>
<feature type="region of interest" description="Disordered" evidence="1">
    <location>
        <begin position="1"/>
        <end position="29"/>
    </location>
</feature>
<protein>
    <submittedName>
        <fullName evidence="2">Uncharacterized protein</fullName>
    </submittedName>
</protein>
<feature type="compositionally biased region" description="Basic and acidic residues" evidence="1">
    <location>
        <begin position="116"/>
        <end position="127"/>
    </location>
</feature>
<proteinExistence type="predicted"/>
<dbReference type="AlphaFoldDB" id="A0AA40HDD7"/>
<organism evidence="2 3">
    <name type="scientific">Cnephaeus nilssonii</name>
    <name type="common">Northern bat</name>
    <name type="synonym">Eptesicus nilssonii</name>
    <dbReference type="NCBI Taxonomy" id="3371016"/>
    <lineage>
        <taxon>Eukaryota</taxon>
        <taxon>Metazoa</taxon>
        <taxon>Chordata</taxon>
        <taxon>Craniata</taxon>
        <taxon>Vertebrata</taxon>
        <taxon>Euteleostomi</taxon>
        <taxon>Mammalia</taxon>
        <taxon>Eutheria</taxon>
        <taxon>Laurasiatheria</taxon>
        <taxon>Chiroptera</taxon>
        <taxon>Yangochiroptera</taxon>
        <taxon>Vespertilionidae</taxon>
        <taxon>Cnephaeus</taxon>
    </lineage>
</organism>